<name>A0A0B0EAM8_9BACT</name>
<reference evidence="1 2" key="1">
    <citation type="submission" date="2014-10" db="EMBL/GenBank/DDBJ databases">
        <title>Draft genome of anammox bacterium scalindua brodae, obtained using differential coverage binning of sequence data from two enrichment reactors.</title>
        <authorList>
            <person name="Speth D.R."/>
            <person name="Russ L."/>
            <person name="Kartal B."/>
            <person name="Op den Camp H.J."/>
            <person name="Dutilh B.E."/>
            <person name="Jetten M.S."/>
        </authorList>
    </citation>
    <scope>NUCLEOTIDE SEQUENCE [LARGE SCALE GENOMIC DNA]</scope>
    <source>
        <strain evidence="1">RU1</strain>
    </source>
</reference>
<sequence>MRAKSNELSGIREIACPYCKGSISVSANCMSIPCLHCNKHINVQEIISPSEKRRIPLIGQRKIHCFKCDREIFTDEKAQAVTCQHCYNLNDLSDHKVKTLLGVNLETYGTLHLKKRGIIEISSIRVGNALVQGRIKGDVYAKGTVEIQKNGEVYGMITCRKLIVNKGGTFSGKVKMLNSETNRLNV</sequence>
<dbReference type="Proteomes" id="UP000030652">
    <property type="component" value="Unassembled WGS sequence"/>
</dbReference>
<protein>
    <submittedName>
        <fullName evidence="1">Polymer-forming cytoskeletal</fullName>
    </submittedName>
</protein>
<comment type="caution">
    <text evidence="1">The sequence shown here is derived from an EMBL/GenBank/DDBJ whole genome shotgun (WGS) entry which is preliminary data.</text>
</comment>
<accession>A0A0B0EAM8</accession>
<dbReference type="Pfam" id="PF04519">
    <property type="entry name" value="Bactofilin"/>
    <property type="match status" value="1"/>
</dbReference>
<dbReference type="InterPro" id="IPR007607">
    <property type="entry name" value="BacA/B"/>
</dbReference>
<organism evidence="1 2">
    <name type="scientific">Candidatus Scalindua brodae</name>
    <dbReference type="NCBI Taxonomy" id="237368"/>
    <lineage>
        <taxon>Bacteria</taxon>
        <taxon>Pseudomonadati</taxon>
        <taxon>Planctomycetota</taxon>
        <taxon>Candidatus Brocadiia</taxon>
        <taxon>Candidatus Brocadiales</taxon>
        <taxon>Candidatus Scalinduaceae</taxon>
        <taxon>Candidatus Scalindua</taxon>
    </lineage>
</organism>
<dbReference type="EMBL" id="JRYO01000266">
    <property type="protein sequence ID" value="KHE90337.1"/>
    <property type="molecule type" value="Genomic_DNA"/>
</dbReference>
<gene>
    <name evidence="1" type="ORF">SCABRO_03919</name>
</gene>
<dbReference type="AlphaFoldDB" id="A0A0B0EAM8"/>
<proteinExistence type="predicted"/>
<evidence type="ECO:0000313" key="1">
    <source>
        <dbReference type="EMBL" id="KHE90337.1"/>
    </source>
</evidence>
<evidence type="ECO:0000313" key="2">
    <source>
        <dbReference type="Proteomes" id="UP000030652"/>
    </source>
</evidence>